<feature type="region of interest" description="Disordered" evidence="1">
    <location>
        <begin position="1"/>
        <end position="29"/>
    </location>
</feature>
<evidence type="ECO:0000313" key="2">
    <source>
        <dbReference type="EMBL" id="WVY94997.1"/>
    </source>
</evidence>
<gene>
    <name evidence="2" type="ORF">V8G54_034085</name>
</gene>
<dbReference type="EMBL" id="CP144691">
    <property type="protein sequence ID" value="WVY94997.1"/>
    <property type="molecule type" value="Genomic_DNA"/>
</dbReference>
<evidence type="ECO:0000256" key="1">
    <source>
        <dbReference type="SAM" id="MobiDB-lite"/>
    </source>
</evidence>
<protein>
    <submittedName>
        <fullName evidence="2">Uncharacterized protein</fullName>
    </submittedName>
</protein>
<organism evidence="2 3">
    <name type="scientific">Vigna mungo</name>
    <name type="common">Black gram</name>
    <name type="synonym">Phaseolus mungo</name>
    <dbReference type="NCBI Taxonomy" id="3915"/>
    <lineage>
        <taxon>Eukaryota</taxon>
        <taxon>Viridiplantae</taxon>
        <taxon>Streptophyta</taxon>
        <taxon>Embryophyta</taxon>
        <taxon>Tracheophyta</taxon>
        <taxon>Spermatophyta</taxon>
        <taxon>Magnoliopsida</taxon>
        <taxon>eudicotyledons</taxon>
        <taxon>Gunneridae</taxon>
        <taxon>Pentapetalae</taxon>
        <taxon>rosids</taxon>
        <taxon>fabids</taxon>
        <taxon>Fabales</taxon>
        <taxon>Fabaceae</taxon>
        <taxon>Papilionoideae</taxon>
        <taxon>50 kb inversion clade</taxon>
        <taxon>NPAAA clade</taxon>
        <taxon>indigoferoid/millettioid clade</taxon>
        <taxon>Phaseoleae</taxon>
        <taxon>Vigna</taxon>
    </lineage>
</organism>
<proteinExistence type="predicted"/>
<accession>A0AAQ3MPK2</accession>
<dbReference type="Proteomes" id="UP001374535">
    <property type="component" value="Chromosome 10"/>
</dbReference>
<evidence type="ECO:0000313" key="3">
    <source>
        <dbReference type="Proteomes" id="UP001374535"/>
    </source>
</evidence>
<reference evidence="2 3" key="1">
    <citation type="journal article" date="2023" name="Life. Sci Alliance">
        <title>Evolutionary insights into 3D genome organization and epigenetic landscape of Vigna mungo.</title>
        <authorList>
            <person name="Junaid A."/>
            <person name="Singh B."/>
            <person name="Bhatia S."/>
        </authorList>
    </citation>
    <scope>NUCLEOTIDE SEQUENCE [LARGE SCALE GENOMIC DNA]</scope>
    <source>
        <strain evidence="2">Urdbean</strain>
    </source>
</reference>
<dbReference type="AlphaFoldDB" id="A0AAQ3MPK2"/>
<name>A0AAQ3MPK2_VIGMU</name>
<sequence>MALSSASESREGGALDRSNGSGMRGVTGLRTSAGKSRMLGESMSGLRGEKNEVRGLMLRLFFREFVLRSYNLNCCFLFGTDFMGGMLWVGLAAGFEEACFAVSEEPVSIWTTCLNDDVSAWTNVVGYGLPGSDLATALGDCSPCHGL</sequence>
<keyword evidence="3" id="KW-1185">Reference proteome</keyword>